<protein>
    <recommendedName>
        <fullName evidence="6">CipC-like antibiotic response protein</fullName>
    </recommendedName>
</protein>
<organism evidence="3 5">
    <name type="scientific">Adineta ricciae</name>
    <name type="common">Rotifer</name>
    <dbReference type="NCBI Taxonomy" id="249248"/>
    <lineage>
        <taxon>Eukaryota</taxon>
        <taxon>Metazoa</taxon>
        <taxon>Spiralia</taxon>
        <taxon>Gnathifera</taxon>
        <taxon>Rotifera</taxon>
        <taxon>Eurotatoria</taxon>
        <taxon>Bdelloidea</taxon>
        <taxon>Adinetida</taxon>
        <taxon>Adinetidae</taxon>
        <taxon>Adineta</taxon>
    </lineage>
</organism>
<keyword evidence="4" id="KW-1185">Reference proteome</keyword>
<feature type="compositionally biased region" description="Low complexity" evidence="1">
    <location>
        <begin position="122"/>
        <end position="152"/>
    </location>
</feature>
<feature type="compositionally biased region" description="Low complexity" evidence="1">
    <location>
        <begin position="163"/>
        <end position="180"/>
    </location>
</feature>
<reference evidence="3" key="1">
    <citation type="submission" date="2021-02" db="EMBL/GenBank/DDBJ databases">
        <authorList>
            <person name="Nowell W R."/>
        </authorList>
    </citation>
    <scope>NUCLEOTIDE SEQUENCE</scope>
</reference>
<feature type="compositionally biased region" description="Polar residues" evidence="1">
    <location>
        <begin position="153"/>
        <end position="162"/>
    </location>
</feature>
<accession>A0A815V5C6</accession>
<evidence type="ECO:0000313" key="3">
    <source>
        <dbReference type="EMBL" id="CAF1531487.1"/>
    </source>
</evidence>
<dbReference type="AlphaFoldDB" id="A0A815V5C6"/>
<dbReference type="InterPro" id="IPR022234">
    <property type="entry name" value="DUF3759"/>
</dbReference>
<evidence type="ECO:0008006" key="6">
    <source>
        <dbReference type="Google" id="ProtNLM"/>
    </source>
</evidence>
<dbReference type="Pfam" id="PF12585">
    <property type="entry name" value="DUF3759"/>
    <property type="match status" value="1"/>
</dbReference>
<dbReference type="Proteomes" id="UP000663828">
    <property type="component" value="Unassembled WGS sequence"/>
</dbReference>
<comment type="caution">
    <text evidence="3">The sequence shown here is derived from an EMBL/GenBank/DDBJ whole genome shotgun (WGS) entry which is preliminary data.</text>
</comment>
<gene>
    <name evidence="3" type="ORF">EDS130_LOCUS44607</name>
    <name evidence="2" type="ORF">XAT740_LOCUS21798</name>
</gene>
<evidence type="ECO:0000313" key="4">
    <source>
        <dbReference type="Proteomes" id="UP000663828"/>
    </source>
</evidence>
<proteinExistence type="predicted"/>
<sequence length="203" mass="23882">MSFFENLFGHHEAQNAHRQMYEDYSNDYDQREHKGSFTHEMIAAAAGFEALKAYEDRCRRSGEQISHPMMKEILAGFAAAEVDKLFETKGIDYLDRERAKRMATEQAYKLANDKYGSGQVYQGDDFNNYQQQNYNQGGWQNDGQGQGRWQNDFNQDYGGSNSDYQDNGRNNYGNQGQQQWGREDDEPRPEHHHHHHHRREEYD</sequence>
<evidence type="ECO:0000256" key="1">
    <source>
        <dbReference type="SAM" id="MobiDB-lite"/>
    </source>
</evidence>
<feature type="region of interest" description="Disordered" evidence="1">
    <location>
        <begin position="121"/>
        <end position="203"/>
    </location>
</feature>
<dbReference type="EMBL" id="CAJNOR010001577">
    <property type="protein sequence ID" value="CAF1166843.1"/>
    <property type="molecule type" value="Genomic_DNA"/>
</dbReference>
<feature type="compositionally biased region" description="Basic residues" evidence="1">
    <location>
        <begin position="190"/>
        <end position="203"/>
    </location>
</feature>
<dbReference type="EMBL" id="CAJNOJ010000888">
    <property type="protein sequence ID" value="CAF1531487.1"/>
    <property type="molecule type" value="Genomic_DNA"/>
</dbReference>
<dbReference type="PANTHER" id="PTHR37450">
    <property type="entry name" value="CIPC PROTEIN"/>
    <property type="match status" value="1"/>
</dbReference>
<dbReference type="OrthoDB" id="9895617at2759"/>
<dbReference type="PANTHER" id="PTHR37450:SF1">
    <property type="entry name" value="CIPC PROTEIN"/>
    <property type="match status" value="1"/>
</dbReference>
<evidence type="ECO:0000313" key="2">
    <source>
        <dbReference type="EMBL" id="CAF1166843.1"/>
    </source>
</evidence>
<evidence type="ECO:0000313" key="5">
    <source>
        <dbReference type="Proteomes" id="UP000663852"/>
    </source>
</evidence>
<dbReference type="Proteomes" id="UP000663852">
    <property type="component" value="Unassembled WGS sequence"/>
</dbReference>
<name>A0A815V5C6_ADIRI</name>